<dbReference type="EMBL" id="AEXL02000098">
    <property type="protein sequence ID" value="EIJ65747.1"/>
    <property type="molecule type" value="Genomic_DNA"/>
</dbReference>
<accession>I3D204</accession>
<dbReference type="OrthoDB" id="384031at2157"/>
<proteinExistence type="predicted"/>
<feature type="domain" description="PLD phosphodiesterase" evidence="1">
    <location>
        <begin position="218"/>
        <end position="245"/>
    </location>
</feature>
<gene>
    <name evidence="2" type="ORF">BD31_I0834</name>
</gene>
<dbReference type="Pfam" id="PF13091">
    <property type="entry name" value="PLDc_2"/>
    <property type="match status" value="1"/>
</dbReference>
<protein>
    <recommendedName>
        <fullName evidence="1">PLD phosphodiesterase domain-containing protein</fullName>
    </recommendedName>
</protein>
<dbReference type="PATRIC" id="fig|859350.6.peg.1213"/>
<organism evidence="2 3">
    <name type="scientific">Candidatus Nitrosopumilus salarius BD31</name>
    <dbReference type="NCBI Taxonomy" id="859350"/>
    <lineage>
        <taxon>Archaea</taxon>
        <taxon>Nitrososphaerota</taxon>
        <taxon>Nitrososphaeria</taxon>
        <taxon>Nitrosopumilales</taxon>
        <taxon>Nitrosopumilaceae</taxon>
        <taxon>Nitrosopumilus</taxon>
    </lineage>
</organism>
<dbReference type="PROSITE" id="PS50035">
    <property type="entry name" value="PLD"/>
    <property type="match status" value="1"/>
</dbReference>
<evidence type="ECO:0000259" key="1">
    <source>
        <dbReference type="PROSITE" id="PS50035"/>
    </source>
</evidence>
<comment type="caution">
    <text evidence="2">The sequence shown here is derived from an EMBL/GenBank/DDBJ whole genome shotgun (WGS) entry which is preliminary data.</text>
</comment>
<evidence type="ECO:0000313" key="3">
    <source>
        <dbReference type="Proteomes" id="UP000003423"/>
    </source>
</evidence>
<evidence type="ECO:0000313" key="2">
    <source>
        <dbReference type="EMBL" id="EIJ65747.1"/>
    </source>
</evidence>
<dbReference type="Gene3D" id="3.30.870.10">
    <property type="entry name" value="Endonuclease Chain A"/>
    <property type="match status" value="1"/>
</dbReference>
<keyword evidence="3" id="KW-1185">Reference proteome</keyword>
<sequence>MNSEKLNQWVVDTFEKNGQIGNELDNVSSDDRESINFLLNYLVSAGFVKSEKIGTRINYVVQDLDKIKEFLGLNKKTEIISSLQDSTVINLPLSMHEKLISLKKNYSDLNIIELKDVFKKLLNSASDEVLIASPFIEIDGIAYILDELIDSASRGVSFKILTRDVLVKKSYNNTHTKKIKAVLKLYELFDQYQSNPNAFMEIRDFGEEVSDSHLNKLHYEGIHQKLMIVDKKYAYVGSGEIRSPSFLSNGESGYLTTGRQAEFWYDFFDIFWSNSKPVSKDFSFTL</sequence>
<reference evidence="2 3" key="1">
    <citation type="journal article" date="2012" name="J. Bacteriol.">
        <title>Genome sequence of "Candidatus Nitrosopumilus salaria" BD31, an ammonia-oxidizing archaeon from the San Francisco Bay estuary.</title>
        <authorList>
            <person name="Mosier A.C."/>
            <person name="Allen E.E."/>
            <person name="Kim M."/>
            <person name="Ferriera S."/>
            <person name="Francis C.A."/>
        </authorList>
    </citation>
    <scope>NUCLEOTIDE SEQUENCE [LARGE SCALE GENOMIC DNA]</scope>
    <source>
        <strain evidence="2 3">BD31</strain>
    </source>
</reference>
<dbReference type="SUPFAM" id="SSF56024">
    <property type="entry name" value="Phospholipase D/nuclease"/>
    <property type="match status" value="1"/>
</dbReference>
<name>I3D204_9ARCH</name>
<dbReference type="Proteomes" id="UP000003423">
    <property type="component" value="Unassembled WGS sequence"/>
</dbReference>
<dbReference type="AlphaFoldDB" id="I3D204"/>
<dbReference type="InterPro" id="IPR025202">
    <property type="entry name" value="PLD-like_dom"/>
</dbReference>
<dbReference type="InterPro" id="IPR001736">
    <property type="entry name" value="PLipase_D/transphosphatidylase"/>
</dbReference>
<dbReference type="GO" id="GO:0003824">
    <property type="term" value="F:catalytic activity"/>
    <property type="evidence" value="ECO:0007669"/>
    <property type="project" value="InterPro"/>
</dbReference>
<dbReference type="RefSeq" id="WP_008299744.1">
    <property type="nucleotide sequence ID" value="NZ_AEXL02000098.1"/>
</dbReference>